<evidence type="ECO:0000313" key="1">
    <source>
        <dbReference type="EMBL" id="PXY39277.1"/>
    </source>
</evidence>
<gene>
    <name evidence="1" type="ORF">DMB65_18690</name>
</gene>
<keyword evidence="2" id="KW-1185">Reference proteome</keyword>
<evidence type="ECO:0008006" key="3">
    <source>
        <dbReference type="Google" id="ProtNLM"/>
    </source>
</evidence>
<dbReference type="EMBL" id="QJHK01000021">
    <property type="protein sequence ID" value="PXY39277.1"/>
    <property type="molecule type" value="Genomic_DNA"/>
</dbReference>
<comment type="caution">
    <text evidence="1">The sequence shown here is derived from an EMBL/GenBank/DDBJ whole genome shotgun (WGS) entry which is preliminary data.</text>
</comment>
<reference evidence="1 2" key="1">
    <citation type="submission" date="2018-05" db="EMBL/GenBank/DDBJ databases">
        <title>Flavobacterium sp. strain IMCC34759, incomplete genome.</title>
        <authorList>
            <person name="Joung Y."/>
            <person name="Cho J."/>
        </authorList>
    </citation>
    <scope>NUCLEOTIDE SEQUENCE [LARGE SCALE GENOMIC DNA]</scope>
    <source>
        <strain evidence="1 2">IMCC34759</strain>
    </source>
</reference>
<accession>A0A2V4BKL0</accession>
<dbReference type="Gene3D" id="1.10.30.50">
    <property type="match status" value="1"/>
</dbReference>
<proteinExistence type="predicted"/>
<sequence length="279" mass="32477">MIKITKDVAPEKLIKNGSAQTIIDLKEYSNNKAKYDSGVSKFEALNTIYNSDSVRETLESVQKNKCCYCETKSTRSNSDVEHFRPKAAYSSDFKGKSMYPGYFWLAYDWDNLFLACQVCNQIFKNDFFPIEIEHTRAQLNDFKIDNEVSLFVHPSKDEPEDEIEYRESLPFGKTEKGKKTIAYLGFGSLEHGKEFGIEYSKKHKIRINRLFEEREIFYREKAQIYKTIKLLEAKELDSEGTQVLNELKNIIHNAQEVHSEWSSMIKCAVRNGFNEFSNL</sequence>
<dbReference type="AlphaFoldDB" id="A0A2V4BKL0"/>
<name>A0A2V4BKL0_9FLAO</name>
<evidence type="ECO:0000313" key="2">
    <source>
        <dbReference type="Proteomes" id="UP000247903"/>
    </source>
</evidence>
<dbReference type="OrthoDB" id="9805802at2"/>
<dbReference type="Proteomes" id="UP000247903">
    <property type="component" value="Unassembled WGS sequence"/>
</dbReference>
<organism evidence="1 2">
    <name type="scientific">Flavobacterium cheongpyeongense</name>
    <dbReference type="NCBI Taxonomy" id="2212651"/>
    <lineage>
        <taxon>Bacteria</taxon>
        <taxon>Pseudomonadati</taxon>
        <taxon>Bacteroidota</taxon>
        <taxon>Flavobacteriia</taxon>
        <taxon>Flavobacteriales</taxon>
        <taxon>Flavobacteriaceae</taxon>
        <taxon>Flavobacterium</taxon>
    </lineage>
</organism>
<protein>
    <recommendedName>
        <fullName evidence="3">HNH nuclease domain-containing protein</fullName>
    </recommendedName>
</protein>
<dbReference type="RefSeq" id="WP_110308152.1">
    <property type="nucleotide sequence ID" value="NZ_QJHK01000021.1"/>
</dbReference>